<keyword evidence="4" id="KW-1185">Reference proteome</keyword>
<feature type="region of interest" description="Disordered" evidence="1">
    <location>
        <begin position="101"/>
        <end position="133"/>
    </location>
</feature>
<dbReference type="Gene3D" id="1.10.287.2250">
    <property type="match status" value="1"/>
</dbReference>
<evidence type="ECO:0000259" key="2">
    <source>
        <dbReference type="SMART" id="SM00848"/>
    </source>
</evidence>
<gene>
    <name evidence="3" type="ORF">LWI29_013635</name>
</gene>
<dbReference type="InterPro" id="IPR013201">
    <property type="entry name" value="Prot_inhib_I29"/>
</dbReference>
<evidence type="ECO:0000313" key="4">
    <source>
        <dbReference type="Proteomes" id="UP001168877"/>
    </source>
</evidence>
<evidence type="ECO:0000313" key="3">
    <source>
        <dbReference type="EMBL" id="KAK0607347.1"/>
    </source>
</evidence>
<evidence type="ECO:0000256" key="1">
    <source>
        <dbReference type="SAM" id="MobiDB-lite"/>
    </source>
</evidence>
<proteinExistence type="predicted"/>
<comment type="caution">
    <text evidence="3">The sequence shown here is derived from an EMBL/GenBank/DDBJ whole genome shotgun (WGS) entry which is preliminary data.</text>
</comment>
<dbReference type="Pfam" id="PF08246">
    <property type="entry name" value="Inhibitor_I29"/>
    <property type="match status" value="1"/>
</dbReference>
<protein>
    <recommendedName>
        <fullName evidence="2">Cathepsin propeptide inhibitor domain-containing protein</fullName>
    </recommendedName>
</protein>
<dbReference type="InterPro" id="IPR038765">
    <property type="entry name" value="Papain-like_cys_pep_sf"/>
</dbReference>
<feature type="domain" description="Cathepsin propeptide inhibitor" evidence="2">
    <location>
        <begin position="27"/>
        <end position="83"/>
    </location>
</feature>
<reference evidence="3" key="1">
    <citation type="journal article" date="2022" name="Plant J.">
        <title>Strategies of tolerance reflected in two North American maple genomes.</title>
        <authorList>
            <person name="McEvoy S.L."/>
            <person name="Sezen U.U."/>
            <person name="Trouern-Trend A."/>
            <person name="McMahon S.M."/>
            <person name="Schaberg P.G."/>
            <person name="Yang J."/>
            <person name="Wegrzyn J.L."/>
            <person name="Swenson N.G."/>
        </authorList>
    </citation>
    <scope>NUCLEOTIDE SEQUENCE</scope>
    <source>
        <strain evidence="3">NS2018</strain>
    </source>
</reference>
<dbReference type="EMBL" id="JAUESC010000001">
    <property type="protein sequence ID" value="KAK0607347.1"/>
    <property type="molecule type" value="Genomic_DNA"/>
</dbReference>
<dbReference type="SMART" id="SM00848">
    <property type="entry name" value="Inhibitor_I29"/>
    <property type="match status" value="1"/>
</dbReference>
<dbReference type="SUPFAM" id="SSF54001">
    <property type="entry name" value="Cysteine proteinases"/>
    <property type="match status" value="1"/>
</dbReference>
<reference evidence="3" key="2">
    <citation type="submission" date="2023-06" db="EMBL/GenBank/DDBJ databases">
        <authorList>
            <person name="Swenson N.G."/>
            <person name="Wegrzyn J.L."/>
            <person name="Mcevoy S.L."/>
        </authorList>
    </citation>
    <scope>NUCLEOTIDE SEQUENCE</scope>
    <source>
        <strain evidence="3">NS2018</strain>
        <tissue evidence="3">Leaf</tissue>
    </source>
</reference>
<name>A0AA39W8D7_ACESA</name>
<dbReference type="Proteomes" id="UP001168877">
    <property type="component" value="Unassembled WGS sequence"/>
</dbReference>
<sequence>MGSMDAFRAWSEINITLYDPVTMEQRYERCLTQYDQEYGSREEWQLRFQIYTSNVQFIDSINLQDLPFQLTDNQFTDLTNEEFRSAYMGFRIEEIVDEARSDQGEGLDEEVSSKHEEPSDGNSSTSSDDNVEYNSNLEIFDDDDYRLEPIEFLKKGITEIVHIKHHFLIPIGSFTHSLSNPKIEPPKSVAASRRPASLPASRVSGIVSRLRHCLRLQNYD</sequence>
<accession>A0AA39W8D7</accession>
<dbReference type="AlphaFoldDB" id="A0AA39W8D7"/>
<organism evidence="3 4">
    <name type="scientific">Acer saccharum</name>
    <name type="common">Sugar maple</name>
    <dbReference type="NCBI Taxonomy" id="4024"/>
    <lineage>
        <taxon>Eukaryota</taxon>
        <taxon>Viridiplantae</taxon>
        <taxon>Streptophyta</taxon>
        <taxon>Embryophyta</taxon>
        <taxon>Tracheophyta</taxon>
        <taxon>Spermatophyta</taxon>
        <taxon>Magnoliopsida</taxon>
        <taxon>eudicotyledons</taxon>
        <taxon>Gunneridae</taxon>
        <taxon>Pentapetalae</taxon>
        <taxon>rosids</taxon>
        <taxon>malvids</taxon>
        <taxon>Sapindales</taxon>
        <taxon>Sapindaceae</taxon>
        <taxon>Hippocastanoideae</taxon>
        <taxon>Acereae</taxon>
        <taxon>Acer</taxon>
    </lineage>
</organism>